<dbReference type="PANTHER" id="PTHR42305">
    <property type="entry name" value="MEMBRANE PROTEIN RV1733C-RELATED"/>
    <property type="match status" value="1"/>
</dbReference>
<comment type="caution">
    <text evidence="3">The sequence shown here is derived from an EMBL/GenBank/DDBJ whole genome shotgun (WGS) entry which is preliminary data.</text>
</comment>
<protein>
    <recommendedName>
        <fullName evidence="5">DUF3592 domain-containing protein</fullName>
    </recommendedName>
</protein>
<dbReference type="InterPro" id="IPR039708">
    <property type="entry name" value="MT1774/Rv1733c-like"/>
</dbReference>
<keyword evidence="2" id="KW-0812">Transmembrane</keyword>
<keyword evidence="4" id="KW-1185">Reference proteome</keyword>
<feature type="region of interest" description="Disordered" evidence="1">
    <location>
        <begin position="74"/>
        <end position="94"/>
    </location>
</feature>
<evidence type="ECO:0000256" key="2">
    <source>
        <dbReference type="SAM" id="Phobius"/>
    </source>
</evidence>
<dbReference type="RefSeq" id="WP_340286282.1">
    <property type="nucleotide sequence ID" value="NZ_JBBJUP010000003.1"/>
</dbReference>
<evidence type="ECO:0000256" key="1">
    <source>
        <dbReference type="SAM" id="MobiDB-lite"/>
    </source>
</evidence>
<gene>
    <name evidence="3" type="ORF">WJX68_04360</name>
</gene>
<evidence type="ECO:0008006" key="5">
    <source>
        <dbReference type="Google" id="ProtNLM"/>
    </source>
</evidence>
<feature type="transmembrane region" description="Helical" evidence="2">
    <location>
        <begin position="135"/>
        <end position="162"/>
    </location>
</feature>
<reference evidence="3 4" key="1">
    <citation type="submission" date="2024-03" db="EMBL/GenBank/DDBJ databases">
        <title>Draft genome sequence of Pseudonocardia sp. DW16-2.</title>
        <authorList>
            <person name="Duangmal K."/>
        </authorList>
    </citation>
    <scope>NUCLEOTIDE SEQUENCE [LARGE SCALE GENOMIC DNA]</scope>
    <source>
        <strain evidence="3 4">DW16-2</strain>
    </source>
</reference>
<dbReference type="EMBL" id="JBBJUP010000003">
    <property type="protein sequence ID" value="MEJ8278158.1"/>
    <property type="molecule type" value="Genomic_DNA"/>
</dbReference>
<organism evidence="3 4">
    <name type="scientific">Pseudonocardia spirodelae</name>
    <dbReference type="NCBI Taxonomy" id="3133431"/>
    <lineage>
        <taxon>Bacteria</taxon>
        <taxon>Bacillati</taxon>
        <taxon>Actinomycetota</taxon>
        <taxon>Actinomycetes</taxon>
        <taxon>Pseudonocardiales</taxon>
        <taxon>Pseudonocardiaceae</taxon>
        <taxon>Pseudonocardia</taxon>
    </lineage>
</organism>
<feature type="transmembrane region" description="Helical" evidence="2">
    <location>
        <begin position="24"/>
        <end position="47"/>
    </location>
</feature>
<dbReference type="PANTHER" id="PTHR42305:SF1">
    <property type="entry name" value="MEMBRANE PROTEIN RV1733C-RELATED"/>
    <property type="match status" value="1"/>
</dbReference>
<keyword evidence="2" id="KW-1133">Transmembrane helix</keyword>
<evidence type="ECO:0000313" key="3">
    <source>
        <dbReference type="EMBL" id="MEJ8278158.1"/>
    </source>
</evidence>
<keyword evidence="2" id="KW-0472">Membrane</keyword>
<proteinExistence type="predicted"/>
<dbReference type="Proteomes" id="UP001364211">
    <property type="component" value="Unassembled WGS sequence"/>
</dbReference>
<evidence type="ECO:0000313" key="4">
    <source>
        <dbReference type="Proteomes" id="UP001364211"/>
    </source>
</evidence>
<sequence>MGPRHPVPSAAERDRRRAVRLEDAVSLVVGVLVVVAAVVSLTVGTAVHDSTVQRARAQATDRAPVTAVLVHDVPVSTDRGGSDGRPATVRWTGHDGREHVGTTVVDLPGPAGAPTRIWTTADDRLVPAPVTAADAVGAAVVSGMLAAVVCGLVVLAVASLLYRWTASRFARAWEREWARVEPLWTGRTRH</sequence>
<accession>A0ABU8T2H5</accession>
<name>A0ABU8T2H5_9PSEU</name>